<evidence type="ECO:0000256" key="2">
    <source>
        <dbReference type="ARBA" id="ARBA00022723"/>
    </source>
</evidence>
<feature type="transmembrane region" description="Helical" evidence="5">
    <location>
        <begin position="15"/>
        <end position="37"/>
    </location>
</feature>
<dbReference type="PRINTS" id="PR00385">
    <property type="entry name" value="P450"/>
</dbReference>
<dbReference type="Proteomes" id="UP000774617">
    <property type="component" value="Unassembled WGS sequence"/>
</dbReference>
<feature type="transmembrane region" description="Helical" evidence="5">
    <location>
        <begin position="183"/>
        <end position="206"/>
    </location>
</feature>
<keyword evidence="5" id="KW-1133">Transmembrane helix</keyword>
<name>A0ABQ8GFF9_9PEZI</name>
<evidence type="ECO:0000256" key="1">
    <source>
        <dbReference type="ARBA" id="ARBA00001971"/>
    </source>
</evidence>
<evidence type="ECO:0000256" key="3">
    <source>
        <dbReference type="ARBA" id="ARBA00023004"/>
    </source>
</evidence>
<keyword evidence="4" id="KW-0560">Oxidoreductase</keyword>
<keyword evidence="4" id="KW-0503">Monooxygenase</keyword>
<organism evidence="6 7">
    <name type="scientific">Macrophomina phaseolina</name>
    <dbReference type="NCBI Taxonomy" id="35725"/>
    <lineage>
        <taxon>Eukaryota</taxon>
        <taxon>Fungi</taxon>
        <taxon>Dikarya</taxon>
        <taxon>Ascomycota</taxon>
        <taxon>Pezizomycotina</taxon>
        <taxon>Dothideomycetes</taxon>
        <taxon>Dothideomycetes incertae sedis</taxon>
        <taxon>Botryosphaeriales</taxon>
        <taxon>Botryosphaeriaceae</taxon>
        <taxon>Macrophomina</taxon>
    </lineage>
</organism>
<keyword evidence="7" id="KW-1185">Reference proteome</keyword>
<comment type="cofactor">
    <cofactor evidence="1">
        <name>heme</name>
        <dbReference type="ChEBI" id="CHEBI:30413"/>
    </cofactor>
</comment>
<dbReference type="InterPro" id="IPR017972">
    <property type="entry name" value="Cyt_P450_CS"/>
</dbReference>
<dbReference type="PROSITE" id="PS00086">
    <property type="entry name" value="CYTOCHROME_P450"/>
    <property type="match status" value="1"/>
</dbReference>
<comment type="similarity">
    <text evidence="4">Belongs to the cytochrome P450 family.</text>
</comment>
<dbReference type="InterPro" id="IPR036396">
    <property type="entry name" value="Cyt_P450_sf"/>
</dbReference>
<evidence type="ECO:0000256" key="5">
    <source>
        <dbReference type="SAM" id="Phobius"/>
    </source>
</evidence>
<evidence type="ECO:0000313" key="7">
    <source>
        <dbReference type="Proteomes" id="UP000774617"/>
    </source>
</evidence>
<sequence>MSFLPAFGAADVQRAAIYVALFPVAYFLLTLTQRIYASFLGPLREVRGPWMARFTKLWEFFALWRGDFEQRNLALHRRHGKIVRISPNKYAIDDPDAVRIIYGHGTKFTKTRFYETFRTPETSNLFAELNVKEHSAQRRRIGSLYSMTSLLSYESFIDKCTAILSDKFTDFSRKNKAVEMVEFLQFYAFDIIGAITTGNAFGLMTAESDLNSIIRAIHVSIVYGSFLGSFLPELHPWITRSSRLLGLSSPNEPVQSYIQNQIQLRRQGITPDDKNDFLTRLLRFEDSGQNTPFDTFNSCGSNIAAGSDTTAITLSAIMYYLLRNPDVLRELRNELDTKAAAGEINDPITYTQAQGCTYLQAVLKEALRLHPIGQPIMRRVPAGGAVIAGTWFPEGAEVGVNPWVAHRNKDVFGQDAEVFRPERWLEADKEQAGKMEGYFLAFGYGSRSCIGKHISLLEISKVIPQLIRKFDFHLVEPEREWETRTAFFCKQKYQCYIEQRTA</sequence>
<dbReference type="InterPro" id="IPR002401">
    <property type="entry name" value="Cyt_P450_E_grp-I"/>
</dbReference>
<dbReference type="Gene3D" id="1.10.630.10">
    <property type="entry name" value="Cytochrome P450"/>
    <property type="match status" value="1"/>
</dbReference>
<keyword evidence="4" id="KW-0349">Heme</keyword>
<dbReference type="InterPro" id="IPR001128">
    <property type="entry name" value="Cyt_P450"/>
</dbReference>
<keyword evidence="5" id="KW-0812">Transmembrane</keyword>
<dbReference type="PANTHER" id="PTHR24305:SF190">
    <property type="entry name" value="P450, PUTATIVE (EUROFUNG)-RELATED"/>
    <property type="match status" value="1"/>
</dbReference>
<protein>
    <submittedName>
        <fullName evidence="6">Pisatin demethylase</fullName>
    </submittedName>
</protein>
<comment type="caution">
    <text evidence="6">The sequence shown here is derived from an EMBL/GenBank/DDBJ whole genome shotgun (WGS) entry which is preliminary data.</text>
</comment>
<dbReference type="InterPro" id="IPR050121">
    <property type="entry name" value="Cytochrome_P450_monoxygenase"/>
</dbReference>
<reference evidence="6 7" key="1">
    <citation type="journal article" date="2021" name="Nat. Commun.">
        <title>Genetic determinants of endophytism in the Arabidopsis root mycobiome.</title>
        <authorList>
            <person name="Mesny F."/>
            <person name="Miyauchi S."/>
            <person name="Thiergart T."/>
            <person name="Pickel B."/>
            <person name="Atanasova L."/>
            <person name="Karlsson M."/>
            <person name="Huettel B."/>
            <person name="Barry K.W."/>
            <person name="Haridas S."/>
            <person name="Chen C."/>
            <person name="Bauer D."/>
            <person name="Andreopoulos W."/>
            <person name="Pangilinan J."/>
            <person name="LaButti K."/>
            <person name="Riley R."/>
            <person name="Lipzen A."/>
            <person name="Clum A."/>
            <person name="Drula E."/>
            <person name="Henrissat B."/>
            <person name="Kohler A."/>
            <person name="Grigoriev I.V."/>
            <person name="Martin F.M."/>
            <person name="Hacquard S."/>
        </authorList>
    </citation>
    <scope>NUCLEOTIDE SEQUENCE [LARGE SCALE GENOMIC DNA]</scope>
    <source>
        <strain evidence="6 7">MPI-SDFR-AT-0080</strain>
    </source>
</reference>
<gene>
    <name evidence="6" type="ORF">B0J12DRAFT_751083</name>
</gene>
<dbReference type="PRINTS" id="PR00463">
    <property type="entry name" value="EP450I"/>
</dbReference>
<dbReference type="EMBL" id="JAGTJR010000010">
    <property type="protein sequence ID" value="KAH7053460.1"/>
    <property type="molecule type" value="Genomic_DNA"/>
</dbReference>
<dbReference type="Pfam" id="PF00067">
    <property type="entry name" value="p450"/>
    <property type="match status" value="1"/>
</dbReference>
<keyword evidence="2 4" id="KW-0479">Metal-binding</keyword>
<dbReference type="SUPFAM" id="SSF48264">
    <property type="entry name" value="Cytochrome P450"/>
    <property type="match status" value="1"/>
</dbReference>
<evidence type="ECO:0000313" key="6">
    <source>
        <dbReference type="EMBL" id="KAH7053460.1"/>
    </source>
</evidence>
<evidence type="ECO:0000256" key="4">
    <source>
        <dbReference type="RuleBase" id="RU000461"/>
    </source>
</evidence>
<keyword evidence="5" id="KW-0472">Membrane</keyword>
<keyword evidence="3 4" id="KW-0408">Iron</keyword>
<dbReference type="CDD" id="cd11060">
    <property type="entry name" value="CYP57A1-like"/>
    <property type="match status" value="1"/>
</dbReference>
<accession>A0ABQ8GFF9</accession>
<dbReference type="PANTHER" id="PTHR24305">
    <property type="entry name" value="CYTOCHROME P450"/>
    <property type="match status" value="1"/>
</dbReference>
<proteinExistence type="inferred from homology"/>